<dbReference type="InterPro" id="IPR002110">
    <property type="entry name" value="Ankyrin_rpt"/>
</dbReference>
<feature type="compositionally biased region" description="Low complexity" evidence="4">
    <location>
        <begin position="1303"/>
        <end position="1324"/>
    </location>
</feature>
<dbReference type="Pfam" id="PF00651">
    <property type="entry name" value="BTB"/>
    <property type="match status" value="2"/>
</dbReference>
<feature type="repeat" description="ANK" evidence="2">
    <location>
        <begin position="115"/>
        <end position="139"/>
    </location>
</feature>
<dbReference type="Proteomes" id="UP001209540">
    <property type="component" value="Unassembled WGS sequence"/>
</dbReference>
<comment type="caution">
    <text evidence="6">The sequence shown here is derived from an EMBL/GenBank/DDBJ whole genome shotgun (WGS) entry which is preliminary data.</text>
</comment>
<sequence length="1472" mass="165986">MLSIFKAVRDNNVDTVRDFVQLASAGTNNIIVNSNNNNTDKNKYYNYDPQQRQQYYRQLFQRYTKATGQKQFNINKRSIRGRTALHCAATWNRTLIAKILIDCPLVNINIQDRENGWTALHRALYMGNLEIALLLLQRGDADLTIKDWEGIRPLELLSITLHNFPIPKGVDPKDTQDHLVEDEGFKDMVDGISNKEATATRSGGTDLYSWGSNTNYLLGHRDSENRTNPEHVHLDHLEPQQTNLTTMMERSMILIQSVKMSKNHMAVLTSDSKHNLLLCGFGRGGRLGIGSEMDAQLLLQPVPWPERIIAAALGKDHTVGVSERGNVITFGSNEHGQLGYETEDMQQLVPRKIQAQSLKRQEIVGAAASPIHSVVYTCTYLFTFGYNKGQLGYHATGDDIRQASPRKVAFNNKIKQVVAVEYATAVLLESKEVILLCNNTQQKIIFPTNRFPSNIQVYTSASTYMVKLIQSGDEYLGAISNMGEVYLWTCRPSNAKQQQGDNKTKSISSHQKQSTTVSAPKRIWDLKKPHLAATDASLGHHGELIVSTVSGQVFVGSPSKDGYKFRMIPKLQRCIQVCASPSGAFAAIRSEATPKEVYPERSTFTDDLSTSLPHIIVSRQLERDINQLEREKKADIELLHQRMDELMIDDLAVTDDNAMDEKENAIHMNYNKRLNDTIIKAWDQAVSIASQDTTADVIFLCETFPKPIYCHGCVLISRSPFFKRLFNSDKKAQHPDLDICWIDPTKSEKGDKRLLEVHIQKPISISAILLFFDYVYTDIYTHPMTAYYKQPSLSRIGSPSTGSVVQKDLILLASIFGMDLLYDSASLTYGNTPRPRIKTDMLHVLDDQNSCDVVLDLKDGHHIMCHEVILRQRCPFFEALFEPGSIWMDSRREQVTLQDPLVHVQMTHVSKELMLPLLQYLYADMDENELFGDDACDYMAKKETPDEMMHYLIEVLCLADELLLTRLKRVCERALIRFLKLRTASHLLESADLYLASWLKDSCLDFIAANLDIFLTSGMLKDIDSQVIQELERYVRWCQAYQLPSVRNIMLSSPSPTTDEDDVDEEFESSLYTLSREDMPIINTYYETLVTILPETPSPSTPKNDEDEGIFAMDEDEHLNSKTTSTTLVKKKKSTSKNLSLDEHNKKSRKQQQRQLASNGSGADGSTNTHSNNNGTNTSWQGWVPTPAMSLGSVDSKISLREVLEQHPKPSELASTPPSSFGKSPPHIPKKLSQKERRKLQQQEIAAAAVAATPKPAWGKTETAAQTQPPIPMLAKASSTPVLEMNYPSLTLGSTVTVTKDGSTAGSSTTNTSMSNSSTTSSVTKQMISKKELINKVEVDGSKGKKIYVSKEELDHTLSQYNRRSNEEDKEDDKLFKPELSLGSKFTFTPIRRKHGPRMTRQNSQEQPAHHSFQAIQKQQEQEDLWIKGKQARKNLIQIQAEEQAMDGLQQFYVQTLDAKSGDWFEVNRLET</sequence>
<dbReference type="InterPro" id="IPR011333">
    <property type="entry name" value="SKP1/BTB/POZ_sf"/>
</dbReference>
<evidence type="ECO:0000313" key="6">
    <source>
        <dbReference type="EMBL" id="KAI9244008.1"/>
    </source>
</evidence>
<dbReference type="EMBL" id="JAIXMP010000064">
    <property type="protein sequence ID" value="KAI9244008.1"/>
    <property type="molecule type" value="Genomic_DNA"/>
</dbReference>
<feature type="region of interest" description="Disordered" evidence="4">
    <location>
        <begin position="1113"/>
        <end position="1188"/>
    </location>
</feature>
<reference evidence="6" key="1">
    <citation type="journal article" date="2022" name="IScience">
        <title>Evolution of zygomycete secretomes and the origins of terrestrial fungal ecologies.</title>
        <authorList>
            <person name="Chang Y."/>
            <person name="Wang Y."/>
            <person name="Mondo S."/>
            <person name="Ahrendt S."/>
            <person name="Andreopoulos W."/>
            <person name="Barry K."/>
            <person name="Beard J."/>
            <person name="Benny G.L."/>
            <person name="Blankenship S."/>
            <person name="Bonito G."/>
            <person name="Cuomo C."/>
            <person name="Desiro A."/>
            <person name="Gervers K.A."/>
            <person name="Hundley H."/>
            <person name="Kuo A."/>
            <person name="LaButti K."/>
            <person name="Lang B.F."/>
            <person name="Lipzen A."/>
            <person name="O'Donnell K."/>
            <person name="Pangilinan J."/>
            <person name="Reynolds N."/>
            <person name="Sandor L."/>
            <person name="Smith M.E."/>
            <person name="Tsang A."/>
            <person name="Grigoriev I.V."/>
            <person name="Stajich J.E."/>
            <person name="Spatafora J.W."/>
        </authorList>
    </citation>
    <scope>NUCLEOTIDE SEQUENCE</scope>
    <source>
        <strain evidence="6">RSA 2281</strain>
    </source>
</reference>
<feature type="repeat" description="RCC1" evidence="3">
    <location>
        <begin position="205"/>
        <end position="271"/>
    </location>
</feature>
<name>A0AAD5P8J0_9FUNG</name>
<dbReference type="Pfam" id="PF00415">
    <property type="entry name" value="RCC1"/>
    <property type="match status" value="1"/>
</dbReference>
<keyword evidence="2" id="KW-0040">ANK repeat</keyword>
<dbReference type="SUPFAM" id="SSF54695">
    <property type="entry name" value="POZ domain"/>
    <property type="match status" value="2"/>
</dbReference>
<dbReference type="InterPro" id="IPR036770">
    <property type="entry name" value="Ankyrin_rpt-contain_sf"/>
</dbReference>
<keyword evidence="1" id="KW-0677">Repeat</keyword>
<dbReference type="PROSITE" id="PS50097">
    <property type="entry name" value="BTB"/>
    <property type="match status" value="2"/>
</dbReference>
<dbReference type="Gene3D" id="6.10.250.3030">
    <property type="match status" value="1"/>
</dbReference>
<keyword evidence="7" id="KW-1185">Reference proteome</keyword>
<dbReference type="InterPro" id="IPR000408">
    <property type="entry name" value="Reg_chr_condens"/>
</dbReference>
<dbReference type="PANTHER" id="PTHR22872:SF2">
    <property type="entry name" value="INHIBITOR OF BRUTON TYROSINE KINASE"/>
    <property type="match status" value="1"/>
</dbReference>
<dbReference type="CDD" id="cd18186">
    <property type="entry name" value="BTB_POZ_ZBTB_KLHL-like"/>
    <property type="match status" value="1"/>
</dbReference>
<dbReference type="PANTHER" id="PTHR22872">
    <property type="entry name" value="BTK-BINDING PROTEIN-RELATED"/>
    <property type="match status" value="1"/>
</dbReference>
<feature type="domain" description="BTB" evidence="5">
    <location>
        <begin position="851"/>
        <end position="924"/>
    </location>
</feature>
<evidence type="ECO:0000256" key="2">
    <source>
        <dbReference type="PROSITE-ProRule" id="PRU00023"/>
    </source>
</evidence>
<dbReference type="Gene3D" id="2.130.10.30">
    <property type="entry name" value="Regulator of chromosome condensation 1/beta-lactamase-inhibitor protein II"/>
    <property type="match status" value="1"/>
</dbReference>
<evidence type="ECO:0000313" key="7">
    <source>
        <dbReference type="Proteomes" id="UP001209540"/>
    </source>
</evidence>
<dbReference type="Gene3D" id="3.30.710.10">
    <property type="entry name" value="Potassium Channel Kv1.1, Chain A"/>
    <property type="match status" value="2"/>
</dbReference>
<feature type="repeat" description="RCC1" evidence="3">
    <location>
        <begin position="274"/>
        <end position="324"/>
    </location>
</feature>
<dbReference type="Pfam" id="PF12796">
    <property type="entry name" value="Ank_2"/>
    <property type="match status" value="1"/>
</dbReference>
<dbReference type="PRINTS" id="PR00633">
    <property type="entry name" value="RCCNDNSATION"/>
</dbReference>
<feature type="region of interest" description="Disordered" evidence="4">
    <location>
        <begin position="1396"/>
        <end position="1420"/>
    </location>
</feature>
<evidence type="ECO:0000256" key="3">
    <source>
        <dbReference type="PROSITE-ProRule" id="PRU00235"/>
    </source>
</evidence>
<dbReference type="Gene3D" id="1.25.40.20">
    <property type="entry name" value="Ankyrin repeat-containing domain"/>
    <property type="match status" value="1"/>
</dbReference>
<proteinExistence type="predicted"/>
<feature type="region of interest" description="Disordered" evidence="4">
    <location>
        <begin position="1301"/>
        <end position="1327"/>
    </location>
</feature>
<dbReference type="SUPFAM" id="SSF48403">
    <property type="entry name" value="Ankyrin repeat"/>
    <property type="match status" value="1"/>
</dbReference>
<organism evidence="6 7">
    <name type="scientific">Phascolomyces articulosus</name>
    <dbReference type="NCBI Taxonomy" id="60185"/>
    <lineage>
        <taxon>Eukaryota</taxon>
        <taxon>Fungi</taxon>
        <taxon>Fungi incertae sedis</taxon>
        <taxon>Mucoromycota</taxon>
        <taxon>Mucoromycotina</taxon>
        <taxon>Mucoromycetes</taxon>
        <taxon>Mucorales</taxon>
        <taxon>Lichtheimiaceae</taxon>
        <taxon>Phascolomyces</taxon>
    </lineage>
</organism>
<protein>
    <recommendedName>
        <fullName evidence="5">BTB domain-containing protein</fullName>
    </recommendedName>
</protein>
<feature type="region of interest" description="Disordered" evidence="4">
    <location>
        <begin position="496"/>
        <end position="518"/>
    </location>
</feature>
<dbReference type="PROSITE" id="PS50088">
    <property type="entry name" value="ANK_REPEAT"/>
    <property type="match status" value="1"/>
</dbReference>
<feature type="domain" description="BTB" evidence="5">
    <location>
        <begin position="695"/>
        <end position="784"/>
    </location>
</feature>
<reference evidence="6" key="2">
    <citation type="submission" date="2023-02" db="EMBL/GenBank/DDBJ databases">
        <authorList>
            <consortium name="DOE Joint Genome Institute"/>
            <person name="Mondo S.J."/>
            <person name="Chang Y."/>
            <person name="Wang Y."/>
            <person name="Ahrendt S."/>
            <person name="Andreopoulos W."/>
            <person name="Barry K."/>
            <person name="Beard J."/>
            <person name="Benny G.L."/>
            <person name="Blankenship S."/>
            <person name="Bonito G."/>
            <person name="Cuomo C."/>
            <person name="Desiro A."/>
            <person name="Gervers K.A."/>
            <person name="Hundley H."/>
            <person name="Kuo A."/>
            <person name="LaButti K."/>
            <person name="Lang B.F."/>
            <person name="Lipzen A."/>
            <person name="O'Donnell K."/>
            <person name="Pangilinan J."/>
            <person name="Reynolds N."/>
            <person name="Sandor L."/>
            <person name="Smith M.W."/>
            <person name="Tsang A."/>
            <person name="Grigoriev I.V."/>
            <person name="Stajich J.E."/>
            <person name="Spatafora J.W."/>
        </authorList>
    </citation>
    <scope>NUCLEOTIDE SEQUENCE</scope>
    <source>
        <strain evidence="6">RSA 2281</strain>
    </source>
</reference>
<feature type="compositionally biased region" description="Polar residues" evidence="4">
    <location>
        <begin position="1213"/>
        <end position="1222"/>
    </location>
</feature>
<feature type="region of interest" description="Disordered" evidence="4">
    <location>
        <begin position="1206"/>
        <end position="1241"/>
    </location>
</feature>
<evidence type="ECO:0000259" key="5">
    <source>
        <dbReference type="PROSITE" id="PS50097"/>
    </source>
</evidence>
<feature type="repeat" description="RCC1" evidence="3">
    <location>
        <begin position="325"/>
        <end position="379"/>
    </location>
</feature>
<dbReference type="SMART" id="SM00248">
    <property type="entry name" value="ANK"/>
    <property type="match status" value="2"/>
</dbReference>
<feature type="compositionally biased region" description="Low complexity" evidence="4">
    <location>
        <begin position="1165"/>
        <end position="1179"/>
    </location>
</feature>
<dbReference type="InterPro" id="IPR051625">
    <property type="entry name" value="Signaling_Regulatory_Domain"/>
</dbReference>
<dbReference type="SMART" id="SM00225">
    <property type="entry name" value="BTB"/>
    <property type="match status" value="2"/>
</dbReference>
<dbReference type="PROSITE" id="PS50012">
    <property type="entry name" value="RCC1_3"/>
    <property type="match status" value="3"/>
</dbReference>
<dbReference type="PROSITE" id="PS50297">
    <property type="entry name" value="ANK_REP_REGION"/>
    <property type="match status" value="1"/>
</dbReference>
<dbReference type="InterPro" id="IPR009091">
    <property type="entry name" value="RCC1/BLIP-II"/>
</dbReference>
<accession>A0AAD5P8J0</accession>
<evidence type="ECO:0000256" key="4">
    <source>
        <dbReference type="SAM" id="MobiDB-lite"/>
    </source>
</evidence>
<dbReference type="InterPro" id="IPR000210">
    <property type="entry name" value="BTB/POZ_dom"/>
</dbReference>
<gene>
    <name evidence="6" type="ORF">BDA99DRAFT_472813</name>
</gene>
<dbReference type="SUPFAM" id="SSF50985">
    <property type="entry name" value="RCC1/BLIP-II"/>
    <property type="match status" value="1"/>
</dbReference>
<evidence type="ECO:0000256" key="1">
    <source>
        <dbReference type="ARBA" id="ARBA00022737"/>
    </source>
</evidence>